<dbReference type="Pfam" id="PF08711">
    <property type="entry name" value="Med26"/>
    <property type="match status" value="1"/>
</dbReference>
<feature type="compositionally biased region" description="Basic and acidic residues" evidence="4">
    <location>
        <begin position="33"/>
        <end position="55"/>
    </location>
</feature>
<sequence length="410" mass="45511">MTGSMSTSQLKTGSDGLQNAASLASQGKGKKRERVEQSSDPVKRERLAKMGDGDSGRYSSESSLKLEIAKVVEKGPLVDTEGVDKLVHVMLIEINERKIDLTARTMLTNVIVGTEKPDCLSRFVQIRGLSILDDWLQDVHKGKTDDSSGVKDNDKLAEEFLLVLLRALDKLPVNLPALQMCNIGKLVNHLRTHKKLEIQKKARSLVDTWKRRVEAEMNMNDAKMGSVPFKSLDSTSVGPLAPEATSSAGLERVKSFEETGKSLLVKDTGTLKRKQDAVIPYVFGEDTTFRMHFHAAAINVNKIVKSHPRKFLLWLCQTKSLGLLRKSWTASPGIGIGFQKAKRGALMTAGVLTAGLISFRQGNSQLGRTEADESWCRGSRCHRGTYGRDRLLLWRQSLEENLSRPAWRET</sequence>
<name>A0A218Y0Y1_PUNGR</name>
<organism evidence="6">
    <name type="scientific">Punica granatum</name>
    <name type="common">Pomegranate</name>
    <dbReference type="NCBI Taxonomy" id="22663"/>
    <lineage>
        <taxon>Eukaryota</taxon>
        <taxon>Viridiplantae</taxon>
        <taxon>Streptophyta</taxon>
        <taxon>Embryophyta</taxon>
        <taxon>Tracheophyta</taxon>
        <taxon>Spermatophyta</taxon>
        <taxon>Magnoliopsida</taxon>
        <taxon>eudicotyledons</taxon>
        <taxon>Gunneridae</taxon>
        <taxon>Pentapetalae</taxon>
        <taxon>rosids</taxon>
        <taxon>malvids</taxon>
        <taxon>Myrtales</taxon>
        <taxon>Lythraceae</taxon>
        <taxon>Punica</taxon>
    </lineage>
</organism>
<evidence type="ECO:0000256" key="2">
    <source>
        <dbReference type="ARBA" id="ARBA00023242"/>
    </source>
</evidence>
<evidence type="ECO:0000256" key="1">
    <source>
        <dbReference type="ARBA" id="ARBA00004123"/>
    </source>
</evidence>
<gene>
    <name evidence="6" type="ORF">CDL15_Pgr014782</name>
</gene>
<dbReference type="GO" id="GO:0005634">
    <property type="term" value="C:nucleus"/>
    <property type="evidence" value="ECO:0007669"/>
    <property type="project" value="UniProtKB-SubCell"/>
</dbReference>
<evidence type="ECO:0000313" key="6">
    <source>
        <dbReference type="EMBL" id="OWM90479.1"/>
    </source>
</evidence>
<comment type="caution">
    <text evidence="6">The sequence shown here is derived from an EMBL/GenBank/DDBJ whole genome shotgun (WGS) entry which is preliminary data.</text>
</comment>
<dbReference type="InterPro" id="IPR035441">
    <property type="entry name" value="TFIIS/LEDGF_dom_sf"/>
</dbReference>
<feature type="domain" description="TFIIS N-terminal" evidence="5">
    <location>
        <begin position="137"/>
        <end position="216"/>
    </location>
</feature>
<proteinExistence type="predicted"/>
<dbReference type="InterPro" id="IPR017923">
    <property type="entry name" value="TFIIS_N"/>
</dbReference>
<dbReference type="PANTHER" id="PTHR46548">
    <property type="entry name" value="BAH AND TFIIS DOMAIN-CONTAINING PROTEIN-RELATED"/>
    <property type="match status" value="1"/>
</dbReference>
<protein>
    <recommendedName>
        <fullName evidence="5">TFIIS N-terminal domain-containing protein</fullName>
    </recommendedName>
</protein>
<keyword evidence="2 3" id="KW-0539">Nucleus</keyword>
<dbReference type="Gene3D" id="1.20.930.10">
    <property type="entry name" value="Conserved domain common to transcription factors TFIIS, elongin A, CRSP70"/>
    <property type="match status" value="1"/>
</dbReference>
<dbReference type="AlphaFoldDB" id="A0A218Y0Y1"/>
<dbReference type="Proteomes" id="UP000197138">
    <property type="component" value="Unassembled WGS sequence"/>
</dbReference>
<dbReference type="SUPFAM" id="SSF47676">
    <property type="entry name" value="Conserved domain common to transcription factors TFIIS, elongin A, CRSP70"/>
    <property type="match status" value="1"/>
</dbReference>
<evidence type="ECO:0000259" key="5">
    <source>
        <dbReference type="PROSITE" id="PS51319"/>
    </source>
</evidence>
<dbReference type="SMART" id="SM00509">
    <property type="entry name" value="TFS2N"/>
    <property type="match status" value="1"/>
</dbReference>
<dbReference type="EMBL" id="MTKT01000548">
    <property type="protein sequence ID" value="OWM90479.1"/>
    <property type="molecule type" value="Genomic_DNA"/>
</dbReference>
<reference evidence="6" key="1">
    <citation type="submission" date="2017-06" db="EMBL/GenBank/DDBJ databases">
        <title>The pomegranate genome and the genomics of punicalagin biosynthesis.</title>
        <authorList>
            <person name="Xu C."/>
        </authorList>
    </citation>
    <scope>NUCLEOTIDE SEQUENCE [LARGE SCALE GENOMIC DNA]</scope>
    <source>
        <tissue evidence="6">Fresh leaf</tissue>
    </source>
</reference>
<comment type="subcellular location">
    <subcellularLocation>
        <location evidence="1 3">Nucleus</location>
    </subcellularLocation>
</comment>
<feature type="compositionally biased region" description="Polar residues" evidence="4">
    <location>
        <begin position="1"/>
        <end position="25"/>
    </location>
</feature>
<dbReference type="InterPro" id="IPR003617">
    <property type="entry name" value="TFIIS/CRSP70_N_sub"/>
</dbReference>
<dbReference type="CDD" id="cd00183">
    <property type="entry name" value="TFIIS_I"/>
    <property type="match status" value="1"/>
</dbReference>
<evidence type="ECO:0000256" key="4">
    <source>
        <dbReference type="SAM" id="MobiDB-lite"/>
    </source>
</evidence>
<accession>A0A218Y0Y1</accession>
<dbReference type="PROSITE" id="PS51319">
    <property type="entry name" value="TFIIS_N"/>
    <property type="match status" value="1"/>
</dbReference>
<feature type="region of interest" description="Disordered" evidence="4">
    <location>
        <begin position="1"/>
        <end position="59"/>
    </location>
</feature>
<evidence type="ECO:0000256" key="3">
    <source>
        <dbReference type="PROSITE-ProRule" id="PRU00649"/>
    </source>
</evidence>
<dbReference type="PANTHER" id="PTHR46548:SF1">
    <property type="entry name" value="BAH AND TFIIS DOMAIN-CONTAINING PROTEIN-RELATED"/>
    <property type="match status" value="1"/>
</dbReference>